<reference evidence="2 3" key="1">
    <citation type="journal article" date="2013" name="Nature">
        <title>The genomes of four tapeworm species reveal adaptations to parasitism.</title>
        <authorList>
            <person name="Tsai I.J."/>
            <person name="Zarowiecki M."/>
            <person name="Holroyd N."/>
            <person name="Garciarrubio A."/>
            <person name="Sanchez-Flores A."/>
            <person name="Brooks K.L."/>
            <person name="Tracey A."/>
            <person name="Bobes R.J."/>
            <person name="Fragoso G."/>
            <person name="Sciutto E."/>
            <person name="Aslett M."/>
            <person name="Beasley H."/>
            <person name="Bennett H.M."/>
            <person name="Cai J."/>
            <person name="Camicia F."/>
            <person name="Clark R."/>
            <person name="Cucher M."/>
            <person name="De Silva N."/>
            <person name="Day T.A."/>
            <person name="Deplazes P."/>
            <person name="Estrada K."/>
            <person name="Fernandez C."/>
            <person name="Holland P.W."/>
            <person name="Hou J."/>
            <person name="Hu S."/>
            <person name="Huckvale T."/>
            <person name="Hung S.S."/>
            <person name="Kamenetzky L."/>
            <person name="Keane J.A."/>
            <person name="Kiss F."/>
            <person name="Koziol U."/>
            <person name="Lambert O."/>
            <person name="Liu K."/>
            <person name="Luo X."/>
            <person name="Luo Y."/>
            <person name="Macchiaroli N."/>
            <person name="Nichol S."/>
            <person name="Paps J."/>
            <person name="Parkinson J."/>
            <person name="Pouchkina-Stantcheva N."/>
            <person name="Riddiford N."/>
            <person name="Rosenzvit M."/>
            <person name="Salinas G."/>
            <person name="Wasmuth J.D."/>
            <person name="Zamanian M."/>
            <person name="Zheng Y."/>
            <person name="Cai X."/>
            <person name="Soberon X."/>
            <person name="Olson P.D."/>
            <person name="Laclette J.P."/>
            <person name="Brehm K."/>
            <person name="Berriman M."/>
            <person name="Garciarrubio A."/>
            <person name="Bobes R.J."/>
            <person name="Fragoso G."/>
            <person name="Sanchez-Flores A."/>
            <person name="Estrada K."/>
            <person name="Cevallos M.A."/>
            <person name="Morett E."/>
            <person name="Gonzalez V."/>
            <person name="Portillo T."/>
            <person name="Ochoa-Leyva A."/>
            <person name="Jose M.V."/>
            <person name="Sciutto E."/>
            <person name="Landa A."/>
            <person name="Jimenez L."/>
            <person name="Valdes V."/>
            <person name="Carrero J.C."/>
            <person name="Larralde C."/>
            <person name="Morales-Montor J."/>
            <person name="Limon-Lason J."/>
            <person name="Soberon X."/>
            <person name="Laclette J.P."/>
        </authorList>
    </citation>
    <scope>NUCLEOTIDE SEQUENCE [LARGE SCALE GENOMIC DNA]</scope>
</reference>
<accession>A0A068WED6</accession>
<dbReference type="Proteomes" id="UP000492820">
    <property type="component" value="Unassembled WGS sequence"/>
</dbReference>
<organism evidence="2">
    <name type="scientific">Echinococcus granulosus</name>
    <name type="common">Hydatid tapeworm</name>
    <dbReference type="NCBI Taxonomy" id="6210"/>
    <lineage>
        <taxon>Eukaryota</taxon>
        <taxon>Metazoa</taxon>
        <taxon>Spiralia</taxon>
        <taxon>Lophotrochozoa</taxon>
        <taxon>Platyhelminthes</taxon>
        <taxon>Cestoda</taxon>
        <taxon>Eucestoda</taxon>
        <taxon>Cyclophyllidea</taxon>
        <taxon>Taeniidae</taxon>
        <taxon>Echinococcus</taxon>
        <taxon>Echinococcus granulosus group</taxon>
    </lineage>
</organism>
<reference evidence="4" key="3">
    <citation type="submission" date="2020-10" db="UniProtKB">
        <authorList>
            <consortium name="WormBaseParasite"/>
        </authorList>
    </citation>
    <scope>IDENTIFICATION</scope>
</reference>
<protein>
    <submittedName>
        <fullName evidence="2 4">Expressed protein</fullName>
    </submittedName>
</protein>
<sequence length="82" mass="9036">MLSNCSTPCTRGSAQALITEGHHDNMHKCYQKFTPTVVPRVRNQLEYDTAHIKGHKSEVKSLTRLRAESSVDPEGGGGRSVK</sequence>
<reference evidence="2" key="2">
    <citation type="submission" date="2014-06" db="EMBL/GenBank/DDBJ databases">
        <authorList>
            <person name="Aslett M."/>
        </authorList>
    </citation>
    <scope>NUCLEOTIDE SEQUENCE</scope>
</reference>
<evidence type="ECO:0000313" key="3">
    <source>
        <dbReference type="Proteomes" id="UP000492820"/>
    </source>
</evidence>
<gene>
    <name evidence="2" type="ORF">EgrG_000840700</name>
</gene>
<dbReference type="WBParaSite" id="EgrG_000840700">
    <property type="protein sequence ID" value="EgrG_000840700"/>
    <property type="gene ID" value="EgrG_000840700"/>
</dbReference>
<feature type="region of interest" description="Disordered" evidence="1">
    <location>
        <begin position="61"/>
        <end position="82"/>
    </location>
</feature>
<dbReference type="AlphaFoldDB" id="A0A068WED6"/>
<evidence type="ECO:0000313" key="4">
    <source>
        <dbReference type="WBParaSite" id="EgrG_000840700"/>
    </source>
</evidence>
<evidence type="ECO:0000256" key="1">
    <source>
        <dbReference type="SAM" id="MobiDB-lite"/>
    </source>
</evidence>
<dbReference type="EMBL" id="LK028576">
    <property type="protein sequence ID" value="CDS15997.1"/>
    <property type="molecule type" value="Genomic_DNA"/>
</dbReference>
<evidence type="ECO:0000313" key="2">
    <source>
        <dbReference type="EMBL" id="CDS15997.1"/>
    </source>
</evidence>
<proteinExistence type="predicted"/>
<name>A0A068WED6_ECHGR</name>